<protein>
    <submittedName>
        <fullName evidence="6">Transcriptional regulator, LysR family</fullName>
    </submittedName>
</protein>
<feature type="domain" description="HTH lysR-type" evidence="5">
    <location>
        <begin position="3"/>
        <end position="60"/>
    </location>
</feature>
<keyword evidence="7" id="KW-1185">Reference proteome</keyword>
<dbReference type="SUPFAM" id="SSF46785">
    <property type="entry name" value="Winged helix' DNA-binding domain"/>
    <property type="match status" value="1"/>
</dbReference>
<dbReference type="SUPFAM" id="SSF53850">
    <property type="entry name" value="Periplasmic binding protein-like II"/>
    <property type="match status" value="1"/>
</dbReference>
<dbReference type="STRING" id="743720.Psefu_1236"/>
<dbReference type="Gene3D" id="3.40.190.290">
    <property type="match status" value="1"/>
</dbReference>
<dbReference type="Pfam" id="PF00126">
    <property type="entry name" value="HTH_1"/>
    <property type="match status" value="1"/>
</dbReference>
<dbReference type="PANTHER" id="PTHR30419:SF2">
    <property type="entry name" value="LYSR FAMILY TRANSCRIPTIONAL REGULATOR"/>
    <property type="match status" value="1"/>
</dbReference>
<gene>
    <name evidence="6" type="ordered locus">Psefu_1236</name>
</gene>
<evidence type="ECO:0000256" key="2">
    <source>
        <dbReference type="ARBA" id="ARBA00023015"/>
    </source>
</evidence>
<keyword evidence="4" id="KW-0804">Transcription</keyword>
<reference evidence="6 7" key="1">
    <citation type="submission" date="2011-04" db="EMBL/GenBank/DDBJ databases">
        <title>Complete sequence of Pseudomonas fulva 12-X.</title>
        <authorList>
            <consortium name="US DOE Joint Genome Institute"/>
            <person name="Lucas S."/>
            <person name="Han J."/>
            <person name="Lapidus A."/>
            <person name="Cheng J.-F."/>
            <person name="Goodwin L."/>
            <person name="Pitluck S."/>
            <person name="Peters L."/>
            <person name="Mikhailova N."/>
            <person name="Pagani I."/>
            <person name="Davenport K."/>
            <person name="Han C."/>
            <person name="Tapia R."/>
            <person name="Land M."/>
            <person name="Hauser L."/>
            <person name="Kyrpides N."/>
            <person name="Ivanova N."/>
            <person name="Pagani I."/>
            <person name="Lcollab F.I."/>
            <person name="Woyke T."/>
        </authorList>
    </citation>
    <scope>NUCLEOTIDE SEQUENCE [LARGE SCALE GENOMIC DNA]</scope>
    <source>
        <strain evidence="7">12-X</strain>
    </source>
</reference>
<dbReference type="InterPro" id="IPR000847">
    <property type="entry name" value="LysR_HTH_N"/>
</dbReference>
<dbReference type="KEGG" id="pfv:Psefu_1236"/>
<evidence type="ECO:0000313" key="7">
    <source>
        <dbReference type="Proteomes" id="UP000000686"/>
    </source>
</evidence>
<dbReference type="GO" id="GO:0003700">
    <property type="term" value="F:DNA-binding transcription factor activity"/>
    <property type="evidence" value="ECO:0007669"/>
    <property type="project" value="InterPro"/>
</dbReference>
<dbReference type="eggNOG" id="COG0583">
    <property type="taxonomic scope" value="Bacteria"/>
</dbReference>
<keyword evidence="3" id="KW-0238">DNA-binding</keyword>
<dbReference type="CDD" id="cd08421">
    <property type="entry name" value="PBP2_LTTR_like_1"/>
    <property type="match status" value="1"/>
</dbReference>
<dbReference type="GO" id="GO:0003677">
    <property type="term" value="F:DNA binding"/>
    <property type="evidence" value="ECO:0007669"/>
    <property type="project" value="UniProtKB-KW"/>
</dbReference>
<name>F6ADM3_PSEF1</name>
<dbReference type="AlphaFoldDB" id="F6ADM3"/>
<dbReference type="Pfam" id="PF03466">
    <property type="entry name" value="LysR_substrate"/>
    <property type="match status" value="1"/>
</dbReference>
<dbReference type="InterPro" id="IPR050950">
    <property type="entry name" value="HTH-type_LysR_regulators"/>
</dbReference>
<organism evidence="6 7">
    <name type="scientific">Pseudomonas fulva (strain 12-X)</name>
    <dbReference type="NCBI Taxonomy" id="743720"/>
    <lineage>
        <taxon>Bacteria</taxon>
        <taxon>Pseudomonadati</taxon>
        <taxon>Pseudomonadota</taxon>
        <taxon>Gammaproteobacteria</taxon>
        <taxon>Pseudomonadales</taxon>
        <taxon>Pseudomonadaceae</taxon>
        <taxon>Pseudomonas</taxon>
    </lineage>
</organism>
<keyword evidence="2" id="KW-0805">Transcription regulation</keyword>
<dbReference type="GO" id="GO:0005829">
    <property type="term" value="C:cytosol"/>
    <property type="evidence" value="ECO:0007669"/>
    <property type="project" value="TreeGrafter"/>
</dbReference>
<dbReference type="PANTHER" id="PTHR30419">
    <property type="entry name" value="HTH-TYPE TRANSCRIPTIONAL REGULATOR YBHD"/>
    <property type="match status" value="1"/>
</dbReference>
<dbReference type="Gene3D" id="1.10.10.10">
    <property type="entry name" value="Winged helix-like DNA-binding domain superfamily/Winged helix DNA-binding domain"/>
    <property type="match status" value="1"/>
</dbReference>
<evidence type="ECO:0000256" key="4">
    <source>
        <dbReference type="ARBA" id="ARBA00023163"/>
    </source>
</evidence>
<dbReference type="InterPro" id="IPR036388">
    <property type="entry name" value="WH-like_DNA-bd_sf"/>
</dbReference>
<dbReference type="PROSITE" id="PS50931">
    <property type="entry name" value="HTH_LYSR"/>
    <property type="match status" value="1"/>
</dbReference>
<accession>F6ADM3</accession>
<evidence type="ECO:0000313" key="6">
    <source>
        <dbReference type="EMBL" id="AEF21213.1"/>
    </source>
</evidence>
<sequence length="307" mass="33081">MRLDLADLQLFLCIADAGSITAGAQRANLALASASERLRKMENAVGVALLERRPRGVITTEAGEALAHHARLMLRQQQALNDELRDYAIGARGTLDLYANTAALTVFLPGRLAPWLAERPRLRIELKERTSSDIVRNVAGGLAEAGIVSSAVSAAGVQLQPVARDHLVLIAAANHSLADRHSLSFAEVLGQAFVGLAQGSALQDHINEHARVAGRPLDIRIRMNSFEALCQMVAHGIGLGILPQGIARLHRRRHGLRVIALSDAWARRKLCLCFRDWSELSMPMRSLFEHLGGHPGEGMAAPAAVSG</sequence>
<evidence type="ECO:0000259" key="5">
    <source>
        <dbReference type="PROSITE" id="PS50931"/>
    </source>
</evidence>
<evidence type="ECO:0000256" key="3">
    <source>
        <dbReference type="ARBA" id="ARBA00023125"/>
    </source>
</evidence>
<evidence type="ECO:0000256" key="1">
    <source>
        <dbReference type="ARBA" id="ARBA00009437"/>
    </source>
</evidence>
<dbReference type="Proteomes" id="UP000000686">
    <property type="component" value="Chromosome"/>
</dbReference>
<dbReference type="OrthoDB" id="9785974at2"/>
<dbReference type="EMBL" id="CP002727">
    <property type="protein sequence ID" value="AEF21213.1"/>
    <property type="molecule type" value="Genomic_DNA"/>
</dbReference>
<dbReference type="InterPro" id="IPR036390">
    <property type="entry name" value="WH_DNA-bd_sf"/>
</dbReference>
<dbReference type="RefSeq" id="WP_013790344.1">
    <property type="nucleotide sequence ID" value="NC_015556.1"/>
</dbReference>
<dbReference type="HOGENOM" id="CLU_039613_6_0_6"/>
<proteinExistence type="inferred from homology"/>
<comment type="similarity">
    <text evidence="1">Belongs to the LysR transcriptional regulatory family.</text>
</comment>
<dbReference type="InterPro" id="IPR005119">
    <property type="entry name" value="LysR_subst-bd"/>
</dbReference>